<reference evidence="2 3" key="1">
    <citation type="submission" date="2014-04" db="EMBL/GenBank/DDBJ databases">
        <authorList>
            <consortium name="DOE Joint Genome Institute"/>
            <person name="Kuo A."/>
            <person name="Ruytinx J."/>
            <person name="Rineau F."/>
            <person name="Colpaert J."/>
            <person name="Kohler A."/>
            <person name="Nagy L.G."/>
            <person name="Floudas D."/>
            <person name="Copeland A."/>
            <person name="Barry K.W."/>
            <person name="Cichocki N."/>
            <person name="Veneault-Fourrey C."/>
            <person name="LaButti K."/>
            <person name="Lindquist E.A."/>
            <person name="Lipzen A."/>
            <person name="Lundell T."/>
            <person name="Morin E."/>
            <person name="Murat C."/>
            <person name="Sun H."/>
            <person name="Tunlid A."/>
            <person name="Henrissat B."/>
            <person name="Grigoriev I.V."/>
            <person name="Hibbett D.S."/>
            <person name="Martin F."/>
            <person name="Nordberg H.P."/>
            <person name="Cantor M.N."/>
            <person name="Hua S.X."/>
        </authorList>
    </citation>
    <scope>NUCLEOTIDE SEQUENCE [LARGE SCALE GENOMIC DNA]</scope>
    <source>
        <strain evidence="2 3">UH-Slu-Lm8-n1</strain>
    </source>
</reference>
<dbReference type="Gene3D" id="1.10.510.10">
    <property type="entry name" value="Transferase(Phosphotransferase) domain 1"/>
    <property type="match status" value="1"/>
</dbReference>
<evidence type="ECO:0000313" key="3">
    <source>
        <dbReference type="Proteomes" id="UP000054485"/>
    </source>
</evidence>
<dbReference type="OrthoDB" id="5584477at2759"/>
<dbReference type="InParanoid" id="A0A0D0AGW4"/>
<name>A0A0D0AGW4_9AGAM</name>
<gene>
    <name evidence="2" type="ORF">CY34DRAFT_237513</name>
</gene>
<reference evidence="3" key="2">
    <citation type="submission" date="2015-01" db="EMBL/GenBank/DDBJ databases">
        <title>Evolutionary Origins and Diversification of the Mycorrhizal Mutualists.</title>
        <authorList>
            <consortium name="DOE Joint Genome Institute"/>
            <consortium name="Mycorrhizal Genomics Consortium"/>
            <person name="Kohler A."/>
            <person name="Kuo A."/>
            <person name="Nagy L.G."/>
            <person name="Floudas D."/>
            <person name="Copeland A."/>
            <person name="Barry K.W."/>
            <person name="Cichocki N."/>
            <person name="Veneault-Fourrey C."/>
            <person name="LaButti K."/>
            <person name="Lindquist E.A."/>
            <person name="Lipzen A."/>
            <person name="Lundell T."/>
            <person name="Morin E."/>
            <person name="Murat C."/>
            <person name="Riley R."/>
            <person name="Ohm R."/>
            <person name="Sun H."/>
            <person name="Tunlid A."/>
            <person name="Henrissat B."/>
            <person name="Grigoriev I.V."/>
            <person name="Hibbett D.S."/>
            <person name="Martin F."/>
        </authorList>
    </citation>
    <scope>NUCLEOTIDE SEQUENCE [LARGE SCALE GENOMIC DNA]</scope>
    <source>
        <strain evidence="3">UH-Slu-Lm8-n1</strain>
    </source>
</reference>
<feature type="domain" description="Fungal-type protein kinase" evidence="1">
    <location>
        <begin position="131"/>
        <end position="318"/>
    </location>
</feature>
<evidence type="ECO:0000259" key="1">
    <source>
        <dbReference type="Pfam" id="PF17667"/>
    </source>
</evidence>
<dbReference type="InterPro" id="IPR011009">
    <property type="entry name" value="Kinase-like_dom_sf"/>
</dbReference>
<dbReference type="AlphaFoldDB" id="A0A0D0AGW4"/>
<dbReference type="HOGENOM" id="CLU_683655_0_0_1"/>
<proteinExistence type="predicted"/>
<organism evidence="2 3">
    <name type="scientific">Suillus luteus UH-Slu-Lm8-n1</name>
    <dbReference type="NCBI Taxonomy" id="930992"/>
    <lineage>
        <taxon>Eukaryota</taxon>
        <taxon>Fungi</taxon>
        <taxon>Dikarya</taxon>
        <taxon>Basidiomycota</taxon>
        <taxon>Agaricomycotina</taxon>
        <taxon>Agaricomycetes</taxon>
        <taxon>Agaricomycetidae</taxon>
        <taxon>Boletales</taxon>
        <taxon>Suillineae</taxon>
        <taxon>Suillaceae</taxon>
        <taxon>Suillus</taxon>
    </lineage>
</organism>
<dbReference type="EMBL" id="KN835283">
    <property type="protein sequence ID" value="KIK41001.1"/>
    <property type="molecule type" value="Genomic_DNA"/>
</dbReference>
<dbReference type="Proteomes" id="UP000054485">
    <property type="component" value="Unassembled WGS sequence"/>
</dbReference>
<keyword evidence="3" id="KW-1185">Reference proteome</keyword>
<accession>A0A0D0AGW4</accession>
<protein>
    <recommendedName>
        <fullName evidence="1">Fungal-type protein kinase domain-containing protein</fullName>
    </recommendedName>
</protein>
<dbReference type="PANTHER" id="PTHR38248:SF2">
    <property type="entry name" value="FUNK1 11"/>
    <property type="match status" value="1"/>
</dbReference>
<dbReference type="InterPro" id="IPR040976">
    <property type="entry name" value="Pkinase_fungal"/>
</dbReference>
<sequence>MEMSKRMFKRVAIAHPIDPTQDAGGCLLDTSETVKQSCFNAVWITVSGFVLEVVPEKTDSPPQGIGTHFKRVGIWNQQNWEDFAAYSSGSPEEYAEVTLLAQRTPSKGTPNSTVVDYVCSMRFPHHDPTNELVAKRLYWPEEERESEILQKVYGIAEKDTKGQAKYHVPEMIWSHNSKDTSTANIRRTLGHKDAERGRRVLSIIVFRKLDPITNLSEDEFLSVWWQIILCHYALWQKQVHHCDISPSSLMVYKTSDGRYIGVLNDFDLSSTQDTPSDQERTGTVPFMAVELLAKNAIEGKRLYQNDAESFIWVFAWVCLRYEGGRLLRKGRLLDEWLKLDAIRCRSEKAGFLMEHRHDMIPSQSHKKNWDIAQFCLDALGSYYSLRPSLRAKLEDHVIFKTWLEDHIHNPERLSPKLLDVRV</sequence>
<dbReference type="Pfam" id="PF17667">
    <property type="entry name" value="Pkinase_fungal"/>
    <property type="match status" value="1"/>
</dbReference>
<dbReference type="SUPFAM" id="SSF56112">
    <property type="entry name" value="Protein kinase-like (PK-like)"/>
    <property type="match status" value="1"/>
</dbReference>
<dbReference type="PANTHER" id="PTHR38248">
    <property type="entry name" value="FUNK1 6"/>
    <property type="match status" value="1"/>
</dbReference>
<evidence type="ECO:0000313" key="2">
    <source>
        <dbReference type="EMBL" id="KIK41001.1"/>
    </source>
</evidence>
<dbReference type="STRING" id="930992.A0A0D0AGW4"/>